<reference evidence="3 4" key="1">
    <citation type="submission" date="2018-07" db="EMBL/GenBank/DDBJ databases">
        <title>Freshwater and sediment microbial communities from various areas in North America, analyzing microbe dynamics in response to fracking.</title>
        <authorList>
            <person name="Lamendella R."/>
        </authorList>
    </citation>
    <scope>NUCLEOTIDE SEQUENCE [LARGE SCALE GENOMIC DNA]</scope>
    <source>
        <strain evidence="3 4">160A</strain>
    </source>
</reference>
<gene>
    <name evidence="3" type="ORF">DFO77_101194</name>
</gene>
<dbReference type="STRING" id="1168289.GCA_000259075_00118"/>
<organism evidence="3 4">
    <name type="scientific">Marinilabilia salmonicolor</name>
    <dbReference type="NCBI Taxonomy" id="989"/>
    <lineage>
        <taxon>Bacteria</taxon>
        <taxon>Pseudomonadati</taxon>
        <taxon>Bacteroidota</taxon>
        <taxon>Bacteroidia</taxon>
        <taxon>Marinilabiliales</taxon>
        <taxon>Marinilabiliaceae</taxon>
        <taxon>Marinilabilia</taxon>
    </lineage>
</organism>
<dbReference type="OrthoDB" id="5491447at2"/>
<dbReference type="RefSeq" id="WP_106151302.1">
    <property type="nucleotide sequence ID" value="NZ_PVTS01000001.1"/>
</dbReference>
<sequence length="243" mass="28480">MYRFLLLFFICLLGIAGPDARAQTLPDSLAVSPVAAWDEGPVNYRTPPYEQIKQWKADPDYLYDRGEGPNILNYLITRIFYWLGSFVGNRPWFFYVILVLAGLLVLYLLLRILDVPVAGLFVVSRQGTQSNLRFSDDAHDYTTTKLMEMLRMFRNNKAWREAVRTMFLLYLRELDDKGEITIKPFKTNQEYYREISDSKIKEEFRKRKRLFDVVWYGHVDLDSGQFVEVERLFANKAGKEVSA</sequence>
<keyword evidence="2" id="KW-0732">Signal</keyword>
<keyword evidence="4" id="KW-1185">Reference proteome</keyword>
<keyword evidence="1" id="KW-0472">Membrane</keyword>
<feature type="signal peptide" evidence="2">
    <location>
        <begin position="1"/>
        <end position="22"/>
    </location>
</feature>
<name>A0A2T0XSQ9_9BACT</name>
<comment type="caution">
    <text evidence="3">The sequence shown here is derived from an EMBL/GenBank/DDBJ whole genome shotgun (WGS) entry which is preliminary data.</text>
</comment>
<dbReference type="Proteomes" id="UP000252733">
    <property type="component" value="Unassembled WGS sequence"/>
</dbReference>
<feature type="transmembrane region" description="Helical" evidence="1">
    <location>
        <begin position="92"/>
        <end position="110"/>
    </location>
</feature>
<feature type="chain" id="PRO_5030056718" description="DUF4129 domain-containing protein" evidence="2">
    <location>
        <begin position="23"/>
        <end position="243"/>
    </location>
</feature>
<keyword evidence="1" id="KW-0812">Transmembrane</keyword>
<evidence type="ECO:0000313" key="4">
    <source>
        <dbReference type="Proteomes" id="UP000252733"/>
    </source>
</evidence>
<dbReference type="EMBL" id="QPIZ01000001">
    <property type="protein sequence ID" value="RCW39424.1"/>
    <property type="molecule type" value="Genomic_DNA"/>
</dbReference>
<proteinExistence type="predicted"/>
<evidence type="ECO:0000313" key="3">
    <source>
        <dbReference type="EMBL" id="RCW39424.1"/>
    </source>
</evidence>
<protein>
    <recommendedName>
        <fullName evidence="5">DUF4129 domain-containing protein</fullName>
    </recommendedName>
</protein>
<evidence type="ECO:0000256" key="2">
    <source>
        <dbReference type="SAM" id="SignalP"/>
    </source>
</evidence>
<dbReference type="AlphaFoldDB" id="A0A2T0XSQ9"/>
<evidence type="ECO:0000256" key="1">
    <source>
        <dbReference type="SAM" id="Phobius"/>
    </source>
</evidence>
<evidence type="ECO:0008006" key="5">
    <source>
        <dbReference type="Google" id="ProtNLM"/>
    </source>
</evidence>
<accession>A0A2T0XSQ9</accession>
<keyword evidence="1" id="KW-1133">Transmembrane helix</keyword>